<evidence type="ECO:0000256" key="1">
    <source>
        <dbReference type="ARBA" id="ARBA00000707"/>
    </source>
</evidence>
<dbReference type="GO" id="GO:0016579">
    <property type="term" value="P:protein deubiquitination"/>
    <property type="evidence" value="ECO:0007669"/>
    <property type="project" value="InterPro"/>
</dbReference>
<keyword evidence="4" id="KW-0645">Protease</keyword>
<dbReference type="InterPro" id="IPR001394">
    <property type="entry name" value="Peptidase_C19_UCH"/>
</dbReference>
<dbReference type="OrthoDB" id="27652at2759"/>
<protein>
    <recommendedName>
        <fullName evidence="3">ubiquitinyl hydrolase 1</fullName>
        <ecNumber evidence="3">3.4.19.12</ecNumber>
    </recommendedName>
</protein>
<evidence type="ECO:0000256" key="5">
    <source>
        <dbReference type="ARBA" id="ARBA00022801"/>
    </source>
</evidence>
<dbReference type="PROSITE" id="PS50235">
    <property type="entry name" value="USP_3"/>
    <property type="match status" value="1"/>
</dbReference>
<keyword evidence="5" id="KW-0378">Hydrolase</keyword>
<dbReference type="PANTHER" id="PTHR24006:SF733">
    <property type="entry name" value="RE52890P"/>
    <property type="match status" value="1"/>
</dbReference>
<dbReference type="EC" id="3.4.19.12" evidence="3"/>
<name>A0A4T0WYB8_9ASCO</name>
<dbReference type="Proteomes" id="UP000307173">
    <property type="component" value="Unassembled WGS sequence"/>
</dbReference>
<dbReference type="GO" id="GO:0005634">
    <property type="term" value="C:nucleus"/>
    <property type="evidence" value="ECO:0007669"/>
    <property type="project" value="TreeGrafter"/>
</dbReference>
<dbReference type="GO" id="GO:0005829">
    <property type="term" value="C:cytosol"/>
    <property type="evidence" value="ECO:0007669"/>
    <property type="project" value="TreeGrafter"/>
</dbReference>
<keyword evidence="9" id="KW-1185">Reference proteome</keyword>
<dbReference type="InterPro" id="IPR050164">
    <property type="entry name" value="Peptidase_C19"/>
</dbReference>
<dbReference type="SUPFAM" id="SSF54001">
    <property type="entry name" value="Cysteine proteinases"/>
    <property type="match status" value="1"/>
</dbReference>
<dbReference type="InterPro" id="IPR028889">
    <property type="entry name" value="USP"/>
</dbReference>
<accession>A0A4T0WYB8</accession>
<dbReference type="STRING" id="52247.A0A4T0WYB8"/>
<dbReference type="PANTHER" id="PTHR24006">
    <property type="entry name" value="UBIQUITIN CARBOXYL-TERMINAL HYDROLASE"/>
    <property type="match status" value="1"/>
</dbReference>
<evidence type="ECO:0000313" key="8">
    <source>
        <dbReference type="EMBL" id="TID20376.1"/>
    </source>
</evidence>
<comment type="caution">
    <text evidence="8">The sequence shown here is derived from an EMBL/GenBank/DDBJ whole genome shotgun (WGS) entry which is preliminary data.</text>
</comment>
<dbReference type="Gene3D" id="3.90.70.10">
    <property type="entry name" value="Cysteine proteinases"/>
    <property type="match status" value="1"/>
</dbReference>
<evidence type="ECO:0000256" key="6">
    <source>
        <dbReference type="SAM" id="MobiDB-lite"/>
    </source>
</evidence>
<dbReference type="AlphaFoldDB" id="A0A4T0WYB8"/>
<organism evidence="8 9">
    <name type="scientific">Pichia inconspicua</name>
    <dbReference type="NCBI Taxonomy" id="52247"/>
    <lineage>
        <taxon>Eukaryota</taxon>
        <taxon>Fungi</taxon>
        <taxon>Dikarya</taxon>
        <taxon>Ascomycota</taxon>
        <taxon>Saccharomycotina</taxon>
        <taxon>Pichiomycetes</taxon>
        <taxon>Pichiales</taxon>
        <taxon>Pichiaceae</taxon>
        <taxon>Pichia</taxon>
    </lineage>
</organism>
<dbReference type="InterPro" id="IPR018200">
    <property type="entry name" value="USP_CS"/>
</dbReference>
<feature type="region of interest" description="Disordered" evidence="6">
    <location>
        <begin position="1"/>
        <end position="31"/>
    </location>
</feature>
<dbReference type="PROSITE" id="PS00973">
    <property type="entry name" value="USP_2"/>
    <property type="match status" value="1"/>
</dbReference>
<dbReference type="GO" id="GO:0004843">
    <property type="term" value="F:cysteine-type deubiquitinase activity"/>
    <property type="evidence" value="ECO:0007669"/>
    <property type="project" value="UniProtKB-EC"/>
</dbReference>
<evidence type="ECO:0000256" key="2">
    <source>
        <dbReference type="ARBA" id="ARBA00009085"/>
    </source>
</evidence>
<gene>
    <name evidence="8" type="ORF">CANINC_003621</name>
</gene>
<dbReference type="InterPro" id="IPR038765">
    <property type="entry name" value="Papain-like_cys_pep_sf"/>
</dbReference>
<feature type="domain" description="USP" evidence="7">
    <location>
        <begin position="71"/>
        <end position="482"/>
    </location>
</feature>
<dbReference type="EMBL" id="SELW01000580">
    <property type="protein sequence ID" value="TID20376.1"/>
    <property type="molecule type" value="Genomic_DNA"/>
</dbReference>
<reference evidence="8 9" key="1">
    <citation type="journal article" date="2019" name="Front. Genet.">
        <title>Whole-Genome Sequencing of the Opportunistic Yeast Pathogen Candida inconspicua Uncovers Its Hybrid Origin.</title>
        <authorList>
            <person name="Mixao V."/>
            <person name="Hansen A.P."/>
            <person name="Saus E."/>
            <person name="Boekhout T."/>
            <person name="Lass-Florl C."/>
            <person name="Gabaldon T."/>
        </authorList>
    </citation>
    <scope>NUCLEOTIDE SEQUENCE [LARGE SCALE GENOMIC DNA]</scope>
    <source>
        <strain evidence="8 9">CBS 180</strain>
    </source>
</reference>
<sequence length="494" mass="56751">MFKRLRGKSKGKETDVKAGVSNGESVEHEEEVKQQIPLKVKSFTEDEKAELEKVISNDSKFPWGDGSDKLFGIENYGYICYISSIFQCLYHTGEFRRAILAIGEGDKIRKRKYSVPGVNKDKISKNISCGEDGVVYKVKDFGVGSCEDNEVAEYIREFPKLNELGCGFSINSQRNLTLVGIMKDKNATLEWRKKAALINGPVINLDYSLAEEYGFKDDNIFTVMKGAFECINESYSKTGVLSPYRLVEVIKRENIMFRNMQHQDAHEFLNFLLNKLIEESNELREFFEGELISETKCLTCDSGSFRREKFLDLSVDLEQDSSIANSVRLFSKVELLSGNNKFYCEKCYGYEEAAKRIKVTKLPKILAFHLKRFKYSESAGKMVKLFYRVEYVKTLRIEVENELDVVNNNNNSDKLYELYGVVVHIGSGPYHGHYIALIKSENYGWLLFDDETIEKISEDYVYGFFGDGCGLSTAYILFYREVGNESEFYARELY</sequence>
<evidence type="ECO:0000313" key="9">
    <source>
        <dbReference type="Proteomes" id="UP000307173"/>
    </source>
</evidence>
<proteinExistence type="inferred from homology"/>
<evidence type="ECO:0000256" key="4">
    <source>
        <dbReference type="ARBA" id="ARBA00022670"/>
    </source>
</evidence>
<dbReference type="GO" id="GO:0006508">
    <property type="term" value="P:proteolysis"/>
    <property type="evidence" value="ECO:0007669"/>
    <property type="project" value="UniProtKB-KW"/>
</dbReference>
<comment type="catalytic activity">
    <reaction evidence="1">
        <text>Thiol-dependent hydrolysis of ester, thioester, amide, peptide and isopeptide bonds formed by the C-terminal Gly of ubiquitin (a 76-residue protein attached to proteins as an intracellular targeting signal).</text>
        <dbReference type="EC" id="3.4.19.12"/>
    </reaction>
</comment>
<dbReference type="Pfam" id="PF00443">
    <property type="entry name" value="UCH"/>
    <property type="match status" value="1"/>
</dbReference>
<evidence type="ECO:0000256" key="3">
    <source>
        <dbReference type="ARBA" id="ARBA00012759"/>
    </source>
</evidence>
<evidence type="ECO:0000259" key="7">
    <source>
        <dbReference type="PROSITE" id="PS50235"/>
    </source>
</evidence>
<comment type="similarity">
    <text evidence="2">Belongs to the peptidase C19 family.</text>
</comment>